<protein>
    <recommendedName>
        <fullName evidence="1">Helicase HerA central domain-containing protein</fullName>
    </recommendedName>
</protein>
<evidence type="ECO:0000313" key="2">
    <source>
        <dbReference type="EMBL" id="GGJ14298.1"/>
    </source>
</evidence>
<evidence type="ECO:0000313" key="3">
    <source>
        <dbReference type="Proteomes" id="UP000637695"/>
    </source>
</evidence>
<dbReference type="AlphaFoldDB" id="A0A917KIJ1"/>
<gene>
    <name evidence="2" type="ORF">GCM10010885_24490</name>
</gene>
<evidence type="ECO:0000259" key="1">
    <source>
        <dbReference type="Pfam" id="PF01935"/>
    </source>
</evidence>
<dbReference type="Proteomes" id="UP000637695">
    <property type="component" value="Unassembled WGS sequence"/>
</dbReference>
<keyword evidence="3" id="KW-1185">Reference proteome</keyword>
<dbReference type="EMBL" id="BMOY01000070">
    <property type="protein sequence ID" value="GGJ14298.1"/>
    <property type="molecule type" value="Genomic_DNA"/>
</dbReference>
<dbReference type="Gene3D" id="3.40.50.300">
    <property type="entry name" value="P-loop containing nucleotide triphosphate hydrolases"/>
    <property type="match status" value="1"/>
</dbReference>
<accession>A0A917KIJ1</accession>
<feature type="domain" description="Helicase HerA central" evidence="1">
    <location>
        <begin position="6"/>
        <end position="53"/>
    </location>
</feature>
<reference evidence="2" key="2">
    <citation type="submission" date="2020-09" db="EMBL/GenBank/DDBJ databases">
        <authorList>
            <person name="Sun Q."/>
            <person name="Ohkuma M."/>
        </authorList>
    </citation>
    <scope>NUCLEOTIDE SEQUENCE</scope>
    <source>
        <strain evidence="2">JCM 18487</strain>
    </source>
</reference>
<dbReference type="SUPFAM" id="SSF52540">
    <property type="entry name" value="P-loop containing nucleoside triphosphate hydrolases"/>
    <property type="match status" value="1"/>
</dbReference>
<dbReference type="InterPro" id="IPR027417">
    <property type="entry name" value="P-loop_NTPase"/>
</dbReference>
<dbReference type="Pfam" id="PF01935">
    <property type="entry name" value="DUF87"/>
    <property type="match status" value="1"/>
</dbReference>
<comment type="caution">
    <text evidence="2">The sequence shown here is derived from an EMBL/GenBank/DDBJ whole genome shotgun (WGS) entry which is preliminary data.</text>
</comment>
<organism evidence="2 3">
    <name type="scientific">Alicyclobacillus cellulosilyticus</name>
    <dbReference type="NCBI Taxonomy" id="1003997"/>
    <lineage>
        <taxon>Bacteria</taxon>
        <taxon>Bacillati</taxon>
        <taxon>Bacillota</taxon>
        <taxon>Bacilli</taxon>
        <taxon>Bacillales</taxon>
        <taxon>Alicyclobacillaceae</taxon>
        <taxon>Alicyclobacillus</taxon>
    </lineage>
</organism>
<dbReference type="InterPro" id="IPR002789">
    <property type="entry name" value="HerA_central"/>
</dbReference>
<sequence>MFSSPGGTGSGKSTLVRHILLEALKRGWRVYLVDPKGGVDYLKLEQQLAEPIAMTSQQALPLLQELWSEHLRRLAQHIFRATSQFGEMEIRTKARGNDGTDADSLYMVL</sequence>
<dbReference type="CDD" id="cd01127">
    <property type="entry name" value="TrwB_TraG_TraD_VirD4"/>
    <property type="match status" value="1"/>
</dbReference>
<name>A0A917KIJ1_9BACL</name>
<reference evidence="2" key="1">
    <citation type="journal article" date="2014" name="Int. J. Syst. Evol. Microbiol.">
        <title>Complete genome sequence of Corynebacterium casei LMG S-19264T (=DSM 44701T), isolated from a smear-ripened cheese.</title>
        <authorList>
            <consortium name="US DOE Joint Genome Institute (JGI-PGF)"/>
            <person name="Walter F."/>
            <person name="Albersmeier A."/>
            <person name="Kalinowski J."/>
            <person name="Ruckert C."/>
        </authorList>
    </citation>
    <scope>NUCLEOTIDE SEQUENCE</scope>
    <source>
        <strain evidence="2">JCM 18487</strain>
    </source>
</reference>
<proteinExistence type="predicted"/>